<dbReference type="InterPro" id="IPR002125">
    <property type="entry name" value="CMP_dCMP_dom"/>
</dbReference>
<dbReference type="Gene3D" id="3.40.140.10">
    <property type="entry name" value="Cytidine Deaminase, domain 2"/>
    <property type="match status" value="1"/>
</dbReference>
<reference evidence="2" key="1">
    <citation type="journal article" date="2020" name="Nature">
        <title>Giant virus diversity and host interactions through global metagenomics.</title>
        <authorList>
            <person name="Schulz F."/>
            <person name="Roux S."/>
            <person name="Paez-Espino D."/>
            <person name="Jungbluth S."/>
            <person name="Walsh D.A."/>
            <person name="Denef V.J."/>
            <person name="McMahon K.D."/>
            <person name="Konstantinidis K.T."/>
            <person name="Eloe-Fadrosh E.A."/>
            <person name="Kyrpides N.C."/>
            <person name="Woyke T."/>
        </authorList>
    </citation>
    <scope>NUCLEOTIDE SEQUENCE</scope>
    <source>
        <strain evidence="2">GVMAG-M-3300023179-27</strain>
    </source>
</reference>
<dbReference type="InterPro" id="IPR016193">
    <property type="entry name" value="Cytidine_deaminase-like"/>
</dbReference>
<proteinExistence type="predicted"/>
<accession>A0A6C0EAJ1</accession>
<dbReference type="Pfam" id="PF00383">
    <property type="entry name" value="dCMP_cyt_deam_1"/>
    <property type="match status" value="1"/>
</dbReference>
<organism evidence="2">
    <name type="scientific">viral metagenome</name>
    <dbReference type="NCBI Taxonomy" id="1070528"/>
    <lineage>
        <taxon>unclassified sequences</taxon>
        <taxon>metagenomes</taxon>
        <taxon>organismal metagenomes</taxon>
    </lineage>
</organism>
<dbReference type="AlphaFoldDB" id="A0A6C0EAJ1"/>
<dbReference type="GO" id="GO:0003824">
    <property type="term" value="F:catalytic activity"/>
    <property type="evidence" value="ECO:0007669"/>
    <property type="project" value="InterPro"/>
</dbReference>
<dbReference type="SUPFAM" id="SSF53927">
    <property type="entry name" value="Cytidine deaminase-like"/>
    <property type="match status" value="1"/>
</dbReference>
<name>A0A6C0EAJ1_9ZZZZ</name>
<evidence type="ECO:0000259" key="1">
    <source>
        <dbReference type="Pfam" id="PF00383"/>
    </source>
</evidence>
<feature type="domain" description="CMP/dCMP-type deaminase" evidence="1">
    <location>
        <begin position="39"/>
        <end position="117"/>
    </location>
</feature>
<sequence length="167" mass="19041">MELVINCIIQKHLVPEVKHYAIIFPTGGDQLIKLGCAKKIAIGTNNILTDIGKKSIHAEHSALIKALSNKHFDRAKTYNMFVIRLSKTGKTGMSRPCQKCIQRLQKSELNIKDIYYTTADGDITKEKLSDMHLSPLTCMSSGDRCTVKWREKIATRCTFRIKKRYNR</sequence>
<protein>
    <recommendedName>
        <fullName evidence="1">CMP/dCMP-type deaminase domain-containing protein</fullName>
    </recommendedName>
</protein>
<evidence type="ECO:0000313" key="2">
    <source>
        <dbReference type="EMBL" id="QHT25762.1"/>
    </source>
</evidence>
<dbReference type="EMBL" id="MN739774">
    <property type="protein sequence ID" value="QHT25762.1"/>
    <property type="molecule type" value="Genomic_DNA"/>
</dbReference>